<name>A0A1G7VFJ9_9PSED</name>
<dbReference type="Pfam" id="PF17932">
    <property type="entry name" value="TetR_C_24"/>
    <property type="match status" value="1"/>
</dbReference>
<dbReference type="OrthoDB" id="7028830at2"/>
<dbReference type="PROSITE" id="PS50977">
    <property type="entry name" value="HTH_TETR_2"/>
    <property type="match status" value="1"/>
</dbReference>
<dbReference type="AlphaFoldDB" id="A0A1G7VFJ9"/>
<dbReference type="SUPFAM" id="SSF46689">
    <property type="entry name" value="Homeodomain-like"/>
    <property type="match status" value="1"/>
</dbReference>
<dbReference type="GO" id="GO:0000976">
    <property type="term" value="F:transcription cis-regulatory region binding"/>
    <property type="evidence" value="ECO:0007669"/>
    <property type="project" value="TreeGrafter"/>
</dbReference>
<dbReference type="EMBL" id="FNCO01000002">
    <property type="protein sequence ID" value="SDG58159.1"/>
    <property type="molecule type" value="Genomic_DNA"/>
</dbReference>
<dbReference type="Proteomes" id="UP000182894">
    <property type="component" value="Unassembled WGS sequence"/>
</dbReference>
<evidence type="ECO:0000256" key="3">
    <source>
        <dbReference type="ARBA" id="ARBA00023163"/>
    </source>
</evidence>
<dbReference type="SUPFAM" id="SSF48498">
    <property type="entry name" value="Tetracyclin repressor-like, C-terminal domain"/>
    <property type="match status" value="1"/>
</dbReference>
<evidence type="ECO:0000256" key="4">
    <source>
        <dbReference type="PROSITE-ProRule" id="PRU00335"/>
    </source>
</evidence>
<dbReference type="InterPro" id="IPR050109">
    <property type="entry name" value="HTH-type_TetR-like_transc_reg"/>
</dbReference>
<organism evidence="6 7">
    <name type="scientific">Pseudomonas abietaniphila</name>
    <dbReference type="NCBI Taxonomy" id="89065"/>
    <lineage>
        <taxon>Bacteria</taxon>
        <taxon>Pseudomonadati</taxon>
        <taxon>Pseudomonadota</taxon>
        <taxon>Gammaproteobacteria</taxon>
        <taxon>Pseudomonadales</taxon>
        <taxon>Pseudomonadaceae</taxon>
        <taxon>Pseudomonas</taxon>
    </lineage>
</organism>
<protein>
    <submittedName>
        <fullName evidence="6">Transcriptional regulator, TetR family</fullName>
    </submittedName>
</protein>
<dbReference type="PANTHER" id="PTHR30055">
    <property type="entry name" value="HTH-TYPE TRANSCRIPTIONAL REGULATOR RUTR"/>
    <property type="match status" value="1"/>
</dbReference>
<dbReference type="Gene3D" id="1.10.357.10">
    <property type="entry name" value="Tetracycline Repressor, domain 2"/>
    <property type="match status" value="1"/>
</dbReference>
<evidence type="ECO:0000313" key="6">
    <source>
        <dbReference type="EMBL" id="SDG58159.1"/>
    </source>
</evidence>
<feature type="domain" description="HTH tetR-type" evidence="5">
    <location>
        <begin position="16"/>
        <end position="76"/>
    </location>
</feature>
<evidence type="ECO:0000259" key="5">
    <source>
        <dbReference type="PROSITE" id="PS50977"/>
    </source>
</evidence>
<feature type="DNA-binding region" description="H-T-H motif" evidence="4">
    <location>
        <begin position="39"/>
        <end position="58"/>
    </location>
</feature>
<dbReference type="PRINTS" id="PR00455">
    <property type="entry name" value="HTHTETR"/>
</dbReference>
<dbReference type="InterPro" id="IPR036271">
    <property type="entry name" value="Tet_transcr_reg_TetR-rel_C_sf"/>
</dbReference>
<dbReference type="InterPro" id="IPR009057">
    <property type="entry name" value="Homeodomain-like_sf"/>
</dbReference>
<accession>A0A1G7VFJ9</accession>
<dbReference type="PANTHER" id="PTHR30055:SF240">
    <property type="entry name" value="HTH-TYPE TRANSCRIPTIONAL REGULATOR ACRR"/>
    <property type="match status" value="1"/>
</dbReference>
<dbReference type="InterPro" id="IPR001647">
    <property type="entry name" value="HTH_TetR"/>
</dbReference>
<dbReference type="InterPro" id="IPR041490">
    <property type="entry name" value="KstR2_TetR_C"/>
</dbReference>
<keyword evidence="2 4" id="KW-0238">DNA-binding</keyword>
<dbReference type="STRING" id="89065.SAMN05216605_102476"/>
<evidence type="ECO:0000256" key="2">
    <source>
        <dbReference type="ARBA" id="ARBA00023125"/>
    </source>
</evidence>
<sequence>MQALATQDVMPTDAPLSPHEQIRTTALQLFVEYGFQSVSLRQLATAVGMQAGSLYNHIESKAALLFELIEEYETNMLQVLPGKLMILCDPLKALNAFIKSHVAFTVEHRQRWLLARLEYRCLTACQQKSVQALRDETAERLGAILQAGMDQERFMKVPIKTMVPCMLAMLNEISSWHSPGHTPSLTATVGLHTKMIHGVLLPTSVEPFADSAQH</sequence>
<proteinExistence type="predicted"/>
<keyword evidence="7" id="KW-1185">Reference proteome</keyword>
<gene>
    <name evidence="6" type="ORF">SAMN05216605_102476</name>
</gene>
<keyword evidence="1" id="KW-0805">Transcription regulation</keyword>
<reference evidence="7" key="1">
    <citation type="submission" date="2016-10" db="EMBL/GenBank/DDBJ databases">
        <authorList>
            <person name="Varghese N."/>
            <person name="Submissions S."/>
        </authorList>
    </citation>
    <scope>NUCLEOTIDE SEQUENCE [LARGE SCALE GENOMIC DNA]</scope>
    <source>
        <strain evidence="7">ATCC 700689</strain>
    </source>
</reference>
<keyword evidence="3" id="KW-0804">Transcription</keyword>
<evidence type="ECO:0000256" key="1">
    <source>
        <dbReference type="ARBA" id="ARBA00023015"/>
    </source>
</evidence>
<dbReference type="GO" id="GO:0003700">
    <property type="term" value="F:DNA-binding transcription factor activity"/>
    <property type="evidence" value="ECO:0007669"/>
    <property type="project" value="TreeGrafter"/>
</dbReference>
<dbReference type="Pfam" id="PF00440">
    <property type="entry name" value="TetR_N"/>
    <property type="match status" value="1"/>
</dbReference>
<evidence type="ECO:0000313" key="7">
    <source>
        <dbReference type="Proteomes" id="UP000182894"/>
    </source>
</evidence>
<dbReference type="RefSeq" id="WP_074750939.1">
    <property type="nucleotide sequence ID" value="NZ_FNCO01000002.1"/>
</dbReference>